<accession>Q8CKJ8</accession>
<evidence type="ECO:0000313" key="1">
    <source>
        <dbReference type="EMBL" id="AAM86956.1"/>
    </source>
</evidence>
<dbReference type="KEGG" id="ypk:y3405"/>
<dbReference type="DNASU" id="1148353"/>
<reference evidence="1 2" key="1">
    <citation type="journal article" date="2002" name="J. Bacteriol.">
        <title>Genome sequence of Yersinia pestis KIM.</title>
        <authorList>
            <person name="Deng W."/>
            <person name="Burland V."/>
            <person name="Plunkett G.III."/>
            <person name="Boutin A."/>
            <person name="Mayhew G.F."/>
            <person name="Liss P."/>
            <person name="Perna N.T."/>
            <person name="Rose D.J."/>
            <person name="Mau B."/>
            <person name="Zhou S."/>
            <person name="Schwartz D.C."/>
            <person name="Fetherston J.D."/>
            <person name="Lindler L.E."/>
            <person name="Brubaker R.R."/>
            <person name="Plana G.V."/>
            <person name="Straley S.C."/>
            <person name="McDonough K.A."/>
            <person name="Nilles M.L."/>
            <person name="Matson J.S."/>
            <person name="Blattner F.R."/>
            <person name="Perry R.D."/>
        </authorList>
    </citation>
    <scope>NUCLEOTIDE SEQUENCE [LARGE SCALE GENOMIC DNA]</scope>
    <source>
        <strain evidence="2">KIM10+ / Biovar Mediaevalis</strain>
    </source>
</reference>
<gene>
    <name evidence="1" type="ordered locus">y3405</name>
</gene>
<sequence>MWITIAPFVTFIDVTDFIDVADFIDVIDFIDLATAVGFLNTAAAIVPVKLKALMATRLITQGQVSLSK</sequence>
<dbReference type="Proteomes" id="UP000002490">
    <property type="component" value="Chromosome"/>
</dbReference>
<dbReference type="HOGENOM" id="CLU_2793176_0_0_6"/>
<evidence type="ECO:0000313" key="2">
    <source>
        <dbReference type="Proteomes" id="UP000002490"/>
    </source>
</evidence>
<protein>
    <submittedName>
        <fullName evidence="1">Uncharacterized protein</fullName>
    </submittedName>
</protein>
<dbReference type="AlphaFoldDB" id="Q8CKJ8"/>
<name>Q8CKJ8_YERPE</name>
<organism evidence="1 2">
    <name type="scientific">Yersinia pestis</name>
    <dbReference type="NCBI Taxonomy" id="632"/>
    <lineage>
        <taxon>Bacteria</taxon>
        <taxon>Pseudomonadati</taxon>
        <taxon>Pseudomonadota</taxon>
        <taxon>Gammaproteobacteria</taxon>
        <taxon>Enterobacterales</taxon>
        <taxon>Yersiniaceae</taxon>
        <taxon>Yersinia</taxon>
    </lineage>
</organism>
<dbReference type="EMBL" id="AE009952">
    <property type="protein sequence ID" value="AAM86956.1"/>
    <property type="molecule type" value="Genomic_DNA"/>
</dbReference>
<proteinExistence type="predicted"/>